<dbReference type="InterPro" id="IPR021153">
    <property type="entry name" value="HrcA_C"/>
</dbReference>
<comment type="similarity">
    <text evidence="5">Belongs to the HrcA family.</text>
</comment>
<dbReference type="Pfam" id="PF01628">
    <property type="entry name" value="HrcA"/>
    <property type="match status" value="1"/>
</dbReference>
<dbReference type="InterPro" id="IPR002571">
    <property type="entry name" value="HrcA"/>
</dbReference>
<reference evidence="7" key="1">
    <citation type="journal article" date="2020" name="mSystems">
        <title>Genome- and Community-Level Interaction Insights into Carbon Utilization and Element Cycling Functions of Hydrothermarchaeota in Hydrothermal Sediment.</title>
        <authorList>
            <person name="Zhou Z."/>
            <person name="Liu Y."/>
            <person name="Xu W."/>
            <person name="Pan J."/>
            <person name="Luo Z.H."/>
            <person name="Li M."/>
        </authorList>
    </citation>
    <scope>NUCLEOTIDE SEQUENCE [LARGE SCALE GENOMIC DNA]</scope>
    <source>
        <strain evidence="7">SpSt-1219</strain>
    </source>
</reference>
<name>A0A7C1HHD9_UNCKA</name>
<keyword evidence="3 5" id="KW-0346">Stress response</keyword>
<keyword evidence="1 5" id="KW-0678">Repressor</keyword>
<dbReference type="InterPro" id="IPR036390">
    <property type="entry name" value="WH_DNA-bd_sf"/>
</dbReference>
<comment type="caution">
    <text evidence="7">The sequence shown here is derived from an EMBL/GenBank/DDBJ whole genome shotgun (WGS) entry which is preliminary data.</text>
</comment>
<evidence type="ECO:0000256" key="3">
    <source>
        <dbReference type="ARBA" id="ARBA00023016"/>
    </source>
</evidence>
<dbReference type="HAMAP" id="MF_00081">
    <property type="entry name" value="HrcA"/>
    <property type="match status" value="1"/>
</dbReference>
<accession>A0A7C1HHD9</accession>
<gene>
    <name evidence="5" type="primary">hrcA</name>
    <name evidence="7" type="ORF">ENN92_00465</name>
</gene>
<keyword evidence="2 5" id="KW-0805">Transcription regulation</keyword>
<dbReference type="GO" id="GO:0003677">
    <property type="term" value="F:DNA binding"/>
    <property type="evidence" value="ECO:0007669"/>
    <property type="project" value="InterPro"/>
</dbReference>
<dbReference type="PANTHER" id="PTHR34824:SF1">
    <property type="entry name" value="HEAT-INDUCIBLE TRANSCRIPTION REPRESSOR HRCA"/>
    <property type="match status" value="1"/>
</dbReference>
<dbReference type="PANTHER" id="PTHR34824">
    <property type="entry name" value="HEAT-INDUCIBLE TRANSCRIPTION REPRESSOR HRCA"/>
    <property type="match status" value="1"/>
</dbReference>
<evidence type="ECO:0000259" key="6">
    <source>
        <dbReference type="Pfam" id="PF01628"/>
    </source>
</evidence>
<evidence type="ECO:0000313" key="7">
    <source>
        <dbReference type="EMBL" id="HDQ88612.1"/>
    </source>
</evidence>
<dbReference type="Gene3D" id="3.30.450.40">
    <property type="match status" value="1"/>
</dbReference>
<organism evidence="7">
    <name type="scientific">candidate division WWE3 bacterium</name>
    <dbReference type="NCBI Taxonomy" id="2053526"/>
    <lineage>
        <taxon>Bacteria</taxon>
        <taxon>Katanobacteria</taxon>
    </lineage>
</organism>
<evidence type="ECO:0000256" key="4">
    <source>
        <dbReference type="ARBA" id="ARBA00023163"/>
    </source>
</evidence>
<keyword evidence="4 5" id="KW-0804">Transcription</keyword>
<dbReference type="EMBL" id="DSDM01000025">
    <property type="protein sequence ID" value="HDQ88612.1"/>
    <property type="molecule type" value="Genomic_DNA"/>
</dbReference>
<dbReference type="InterPro" id="IPR029016">
    <property type="entry name" value="GAF-like_dom_sf"/>
</dbReference>
<dbReference type="SUPFAM" id="SSF46785">
    <property type="entry name" value="Winged helix' DNA-binding domain"/>
    <property type="match status" value="1"/>
</dbReference>
<dbReference type="Gene3D" id="1.10.10.10">
    <property type="entry name" value="Winged helix-like DNA-binding domain superfamily/Winged helix DNA-binding domain"/>
    <property type="match status" value="1"/>
</dbReference>
<proteinExistence type="inferred from homology"/>
<dbReference type="InterPro" id="IPR036388">
    <property type="entry name" value="WH-like_DNA-bd_sf"/>
</dbReference>
<evidence type="ECO:0000256" key="1">
    <source>
        <dbReference type="ARBA" id="ARBA00022491"/>
    </source>
</evidence>
<protein>
    <recommendedName>
        <fullName evidence="5">Heat-inducible transcription repressor HrcA</fullName>
    </recommendedName>
</protein>
<feature type="domain" description="Heat-inducible transcription repressor HrcA C-terminal" evidence="6">
    <location>
        <begin position="74"/>
        <end position="225"/>
    </location>
</feature>
<dbReference type="SUPFAM" id="SSF55781">
    <property type="entry name" value="GAF domain-like"/>
    <property type="match status" value="1"/>
</dbReference>
<dbReference type="GO" id="GO:0045892">
    <property type="term" value="P:negative regulation of DNA-templated transcription"/>
    <property type="evidence" value="ECO:0007669"/>
    <property type="project" value="UniProtKB-UniRule"/>
</dbReference>
<evidence type="ECO:0000256" key="2">
    <source>
        <dbReference type="ARBA" id="ARBA00023015"/>
    </source>
</evidence>
<dbReference type="AlphaFoldDB" id="A0A7C1HHD9"/>
<comment type="function">
    <text evidence="5">Negative regulator of class I heat shock genes (grpE-dnaK-dnaJ and groELS operons). Prevents heat-shock induction of these operons.</text>
</comment>
<sequence>MLTDRQIQLLDYIIQEYMESPKPVGSTYLVQKYNLGCSAATVRNEMADLINQGFLEMMHTSSGRVPTSMAYRYFLQELLEEEEIPVLQEVAIKQQVWPARYEIHKLLRELVTTLAEFTKELTIATTDEGFVTYAGAVNMLEEKEFWDIEVAKSALQLVDSYELLTDILKKPAYDNSRDVFCLIGDDLPGSELTQCSIATAKYETPKKSGYLAVLGPARMNYERIIPSLRYAKNLVQDLIQ</sequence>
<dbReference type="Proteomes" id="UP000886066">
    <property type="component" value="Unassembled WGS sequence"/>
</dbReference>
<evidence type="ECO:0000256" key="5">
    <source>
        <dbReference type="HAMAP-Rule" id="MF_00081"/>
    </source>
</evidence>